<dbReference type="Gene3D" id="3.40.50.720">
    <property type="entry name" value="NAD(P)-binding Rossmann-like Domain"/>
    <property type="match status" value="1"/>
</dbReference>
<dbReference type="AlphaFoldDB" id="D5E6N5"/>
<accession>D5E6N5</accession>
<dbReference type="PANTHER" id="PTHR43833">
    <property type="entry name" value="POTASSIUM CHANNEL PROTEIN 2-RELATED-RELATED"/>
    <property type="match status" value="1"/>
</dbReference>
<protein>
    <submittedName>
        <fullName evidence="3">TrkA-N domain protein</fullName>
    </submittedName>
</protein>
<dbReference type="InterPro" id="IPR050721">
    <property type="entry name" value="Trk_Ktr_HKT_K-transport"/>
</dbReference>
<dbReference type="InterPro" id="IPR036721">
    <property type="entry name" value="RCK_C_sf"/>
</dbReference>
<dbReference type="InterPro" id="IPR036291">
    <property type="entry name" value="NAD(P)-bd_dom_sf"/>
</dbReference>
<dbReference type="PANTHER" id="PTHR43833:SF9">
    <property type="entry name" value="POTASSIUM CHANNEL PROTEIN YUGO-RELATED"/>
    <property type="match status" value="1"/>
</dbReference>
<dbReference type="HOGENOM" id="CLU_114387_0_0_2"/>
<dbReference type="InterPro" id="IPR006037">
    <property type="entry name" value="RCK_C"/>
</dbReference>
<evidence type="ECO:0000313" key="4">
    <source>
        <dbReference type="Proteomes" id="UP000001059"/>
    </source>
</evidence>
<dbReference type="KEGG" id="mmh:Mmah_1324"/>
<dbReference type="Pfam" id="PF02254">
    <property type="entry name" value="TrkA_N"/>
    <property type="match status" value="1"/>
</dbReference>
<evidence type="ECO:0000313" key="3">
    <source>
        <dbReference type="EMBL" id="ADE36823.1"/>
    </source>
</evidence>
<dbReference type="PROSITE" id="PS51202">
    <property type="entry name" value="RCK_C"/>
    <property type="match status" value="1"/>
</dbReference>
<dbReference type="SUPFAM" id="SSF116726">
    <property type="entry name" value="TrkA C-terminal domain-like"/>
    <property type="match status" value="1"/>
</dbReference>
<dbReference type="Proteomes" id="UP000001059">
    <property type="component" value="Chromosome"/>
</dbReference>
<dbReference type="STRING" id="547558.Mmah_1324"/>
<dbReference type="RefSeq" id="WP_013037765.1">
    <property type="nucleotide sequence ID" value="NC_014002.1"/>
</dbReference>
<dbReference type="EMBL" id="CP001994">
    <property type="protein sequence ID" value="ADE36823.1"/>
    <property type="molecule type" value="Genomic_DNA"/>
</dbReference>
<feature type="domain" description="RCK N-terminal" evidence="1">
    <location>
        <begin position="3"/>
        <end position="117"/>
    </location>
</feature>
<dbReference type="SUPFAM" id="SSF51735">
    <property type="entry name" value="NAD(P)-binding Rossmann-fold domains"/>
    <property type="match status" value="1"/>
</dbReference>
<organism evidence="3 4">
    <name type="scientific">Methanohalophilus mahii (strain ATCC 35705 / DSM 5219 / SLP)</name>
    <dbReference type="NCBI Taxonomy" id="547558"/>
    <lineage>
        <taxon>Archaea</taxon>
        <taxon>Methanobacteriati</taxon>
        <taxon>Methanobacteriota</taxon>
        <taxon>Stenosarchaea group</taxon>
        <taxon>Methanomicrobia</taxon>
        <taxon>Methanosarcinales</taxon>
        <taxon>Methanosarcinaceae</taxon>
        <taxon>Methanohalophilus</taxon>
    </lineage>
</organism>
<reference evidence="3 4" key="1">
    <citation type="submission" date="2010-03" db="EMBL/GenBank/DDBJ databases">
        <title>The complete genome of Methanohalophilus mahii DSM 5219.</title>
        <authorList>
            <consortium name="US DOE Joint Genome Institute (JGI-PGF)"/>
            <person name="Lucas S."/>
            <person name="Copeland A."/>
            <person name="Lapidus A."/>
            <person name="Glavina del Rio T."/>
            <person name="Dalin E."/>
            <person name="Tice H."/>
            <person name="Bruce D."/>
            <person name="Goodwin L."/>
            <person name="Pitluck S."/>
            <person name="Kyrpides N."/>
            <person name="Mavromatis K."/>
            <person name="Ivanova N."/>
            <person name="Lykidis A."/>
            <person name="Saunders E."/>
            <person name="Brettin T."/>
            <person name="Detter J.C."/>
            <person name="Han C."/>
            <person name="Land M."/>
            <person name="Hauser L."/>
            <person name="Markowitz V."/>
            <person name="Cheng J.-F."/>
            <person name="Hugenholtz P."/>
            <person name="Woyke T."/>
            <person name="Wu D."/>
            <person name="Spring S."/>
            <person name="Schneider S."/>
            <person name="Schroeder M."/>
            <person name="Klenk H.-P."/>
            <person name="Eisen J.A."/>
        </authorList>
    </citation>
    <scope>NUCLEOTIDE SEQUENCE [LARGE SCALE GENOMIC DNA]</scope>
    <source>
        <strain evidence="4">ATCC 35705 / DSM 5219 / SLP</strain>
    </source>
</reference>
<dbReference type="InterPro" id="IPR003148">
    <property type="entry name" value="RCK_N"/>
</dbReference>
<dbReference type="GeneID" id="8983495"/>
<feature type="domain" description="RCK C-terminal" evidence="2">
    <location>
        <begin position="140"/>
        <end position="223"/>
    </location>
</feature>
<dbReference type="GO" id="GO:0008324">
    <property type="term" value="F:monoatomic cation transmembrane transporter activity"/>
    <property type="evidence" value="ECO:0007669"/>
    <property type="project" value="InterPro"/>
</dbReference>
<gene>
    <name evidence="3" type="ordered locus">Mmah_1324</name>
</gene>
<dbReference type="PROSITE" id="PS51201">
    <property type="entry name" value="RCK_N"/>
    <property type="match status" value="1"/>
</dbReference>
<dbReference type="OrthoDB" id="43518at2157"/>
<dbReference type="GO" id="GO:0006813">
    <property type="term" value="P:potassium ion transport"/>
    <property type="evidence" value="ECO:0007669"/>
    <property type="project" value="InterPro"/>
</dbReference>
<keyword evidence="4" id="KW-1185">Reference proteome</keyword>
<evidence type="ECO:0000259" key="2">
    <source>
        <dbReference type="PROSITE" id="PS51202"/>
    </source>
</evidence>
<evidence type="ECO:0000259" key="1">
    <source>
        <dbReference type="PROSITE" id="PS51201"/>
    </source>
</evidence>
<sequence length="227" mass="25465">MQRGHIVVLGYGDVGKRVAEILDETKIPFVIVDSKEELFFKKDFEYIIGNGTDEEILKSAGIEDASTIIICLNDDTDVIFATLVSRGLNPDSTIFARANSVESIDKIYKAGGDYVASLSIVAGQMLAKITSLCYYSEEYCPIDEIMLYEGIEIERYVVDKRMEGRTVGSLGLYETTGCRIIGYMKNEQVHIDELDDIVLERNDVISVVGTRENIARFKAKYKDVKDK</sequence>
<dbReference type="Gene3D" id="3.30.70.1450">
    <property type="entry name" value="Regulator of K+ conductance, C-terminal domain"/>
    <property type="match status" value="1"/>
</dbReference>
<name>D5E6N5_METMS</name>
<proteinExistence type="predicted"/>
<dbReference type="Pfam" id="PF02080">
    <property type="entry name" value="TrkA_C"/>
    <property type="match status" value="1"/>
</dbReference>